<keyword evidence="6 7" id="KW-0472">Membrane</keyword>
<evidence type="ECO:0000313" key="9">
    <source>
        <dbReference type="EMBL" id="MDP4536901.1"/>
    </source>
</evidence>
<evidence type="ECO:0000259" key="8">
    <source>
        <dbReference type="Pfam" id="PF00482"/>
    </source>
</evidence>
<protein>
    <submittedName>
        <fullName evidence="9">Type II secretion system F family protein</fullName>
    </submittedName>
</protein>
<dbReference type="PANTHER" id="PTHR30012:SF0">
    <property type="entry name" value="TYPE II SECRETION SYSTEM PROTEIN F-RELATED"/>
    <property type="match status" value="1"/>
</dbReference>
<reference evidence="9 10" key="1">
    <citation type="submission" date="2023-08" db="EMBL/GenBank/DDBJ databases">
        <authorList>
            <person name="Joshi A."/>
            <person name="Thite S."/>
        </authorList>
    </citation>
    <scope>NUCLEOTIDE SEQUENCE [LARGE SCALE GENOMIC DNA]</scope>
    <source>
        <strain evidence="9 10">AC40</strain>
    </source>
</reference>
<dbReference type="InterPro" id="IPR003004">
    <property type="entry name" value="GspF/PilC"/>
</dbReference>
<dbReference type="EMBL" id="JAUZVZ010000016">
    <property type="protein sequence ID" value="MDP4536901.1"/>
    <property type="molecule type" value="Genomic_DNA"/>
</dbReference>
<feature type="transmembrane region" description="Helical" evidence="7">
    <location>
        <begin position="165"/>
        <end position="188"/>
    </location>
</feature>
<dbReference type="InterPro" id="IPR018076">
    <property type="entry name" value="T2SS_GspF_dom"/>
</dbReference>
<feature type="domain" description="Type II secretion system protein GspF" evidence="8">
    <location>
        <begin position="69"/>
        <end position="189"/>
    </location>
</feature>
<comment type="subcellular location">
    <subcellularLocation>
        <location evidence="1">Cell membrane</location>
        <topology evidence="1">Multi-pass membrane protein</topology>
    </subcellularLocation>
</comment>
<feature type="transmembrane region" description="Helical" evidence="7">
    <location>
        <begin position="218"/>
        <end position="237"/>
    </location>
</feature>
<evidence type="ECO:0000313" key="10">
    <source>
        <dbReference type="Proteomes" id="UP001231616"/>
    </source>
</evidence>
<evidence type="ECO:0000256" key="3">
    <source>
        <dbReference type="ARBA" id="ARBA00022475"/>
    </source>
</evidence>
<dbReference type="Gene3D" id="1.20.81.30">
    <property type="entry name" value="Type II secretion system (T2SS), domain F"/>
    <property type="match status" value="1"/>
</dbReference>
<dbReference type="PRINTS" id="PR00812">
    <property type="entry name" value="BCTERIALGSPF"/>
</dbReference>
<evidence type="ECO:0000256" key="4">
    <source>
        <dbReference type="ARBA" id="ARBA00022692"/>
    </source>
</evidence>
<sequence>MTTFQYKAYDSSGSQIQGEINSDSLEKAQLDISAQGLHLIQIQPKAEQFSLSFLRSDRLTLDELEFITAELSLLLRSGVKIDKCLHILARGSKNSATGRLLTQLSQAVKRGESLADALGTQPDFDELYVNLVKMGEASGQLSEVFAGLARDLKFRKELKSKITQALTYPSVIFAVCVIAVIFVFNYIVPQMAGLFDENDMLPLYTELLLGASNWMQKYQWFLLAGLIASAVGIKVALDKGLLSGWLDDTLTRLPVFKTAIYQIERIRFNTSMTLMLLVVLVVLQLLVFNLVVTFS</sequence>
<evidence type="ECO:0000256" key="6">
    <source>
        <dbReference type="ARBA" id="ARBA00023136"/>
    </source>
</evidence>
<proteinExistence type="inferred from homology"/>
<dbReference type="InterPro" id="IPR042094">
    <property type="entry name" value="T2SS_GspF_sf"/>
</dbReference>
<dbReference type="RefSeq" id="WP_305894166.1">
    <property type="nucleotide sequence ID" value="NZ_JAUZVZ010000016.1"/>
</dbReference>
<dbReference type="Pfam" id="PF00482">
    <property type="entry name" value="T2SSF"/>
    <property type="match status" value="1"/>
</dbReference>
<keyword evidence="5 7" id="KW-1133">Transmembrane helix</keyword>
<accession>A0ABT9H0P4</accession>
<dbReference type="Proteomes" id="UP001231616">
    <property type="component" value="Unassembled WGS sequence"/>
</dbReference>
<comment type="similarity">
    <text evidence="2">Belongs to the GSP F family.</text>
</comment>
<gene>
    <name evidence="9" type="ORF">Q3O60_11925</name>
</gene>
<evidence type="ECO:0000256" key="1">
    <source>
        <dbReference type="ARBA" id="ARBA00004651"/>
    </source>
</evidence>
<comment type="caution">
    <text evidence="9">The sequence shown here is derived from an EMBL/GenBank/DDBJ whole genome shotgun (WGS) entry which is preliminary data.</text>
</comment>
<keyword evidence="4 7" id="KW-0812">Transmembrane</keyword>
<feature type="transmembrane region" description="Helical" evidence="7">
    <location>
        <begin position="274"/>
        <end position="294"/>
    </location>
</feature>
<keyword evidence="10" id="KW-1185">Reference proteome</keyword>
<evidence type="ECO:0000256" key="5">
    <source>
        <dbReference type="ARBA" id="ARBA00022989"/>
    </source>
</evidence>
<organism evidence="9 10">
    <name type="scientific">Alkalimonas collagenimarina</name>
    <dbReference type="NCBI Taxonomy" id="400390"/>
    <lineage>
        <taxon>Bacteria</taxon>
        <taxon>Pseudomonadati</taxon>
        <taxon>Pseudomonadota</taxon>
        <taxon>Gammaproteobacteria</taxon>
        <taxon>Alkalimonas</taxon>
    </lineage>
</organism>
<evidence type="ECO:0000256" key="7">
    <source>
        <dbReference type="SAM" id="Phobius"/>
    </source>
</evidence>
<dbReference type="PANTHER" id="PTHR30012">
    <property type="entry name" value="GENERAL SECRETION PATHWAY PROTEIN"/>
    <property type="match status" value="1"/>
</dbReference>
<evidence type="ECO:0000256" key="2">
    <source>
        <dbReference type="ARBA" id="ARBA00005745"/>
    </source>
</evidence>
<keyword evidence="3" id="KW-1003">Cell membrane</keyword>
<name>A0ABT9H0P4_9GAMM</name>